<feature type="domain" description="Glycosyltransferase 2-like" evidence="1">
    <location>
        <begin position="20"/>
        <end position="142"/>
    </location>
</feature>
<organism evidence="2 3">
    <name type="scientific">Thiohalocapsa marina</name>
    <dbReference type="NCBI Taxonomy" id="424902"/>
    <lineage>
        <taxon>Bacteria</taxon>
        <taxon>Pseudomonadati</taxon>
        <taxon>Pseudomonadota</taxon>
        <taxon>Gammaproteobacteria</taxon>
        <taxon>Chromatiales</taxon>
        <taxon>Chromatiaceae</taxon>
        <taxon>Thiohalocapsa</taxon>
    </lineage>
</organism>
<accession>A0A5M8FVX2</accession>
<gene>
    <name evidence="2" type="ORF">F2Q65_01110</name>
</gene>
<proteinExistence type="predicted"/>
<evidence type="ECO:0000313" key="2">
    <source>
        <dbReference type="EMBL" id="KAA6187957.1"/>
    </source>
</evidence>
<dbReference type="SUPFAM" id="SSF53448">
    <property type="entry name" value="Nucleotide-diphospho-sugar transferases"/>
    <property type="match status" value="1"/>
</dbReference>
<dbReference type="PANTHER" id="PTHR48090:SF7">
    <property type="entry name" value="RFBJ PROTEIN"/>
    <property type="match status" value="1"/>
</dbReference>
<name>A0A5M8FVX2_9GAMM</name>
<dbReference type="PANTHER" id="PTHR48090">
    <property type="entry name" value="UNDECAPRENYL-PHOSPHATE 4-DEOXY-4-FORMAMIDO-L-ARABINOSE TRANSFERASE-RELATED"/>
    <property type="match status" value="1"/>
</dbReference>
<sequence length="252" mass="27702">MRRGTLRSSFWASNWKPLVVVIPAFNEAASIANVVAEVRHHVNGPTLVVDDASTDDTAVRAEAIGATVLRLPFRLGAWGATQAGLRYALRQDWQVVVTLDADGQHMPADVGPVLSPVLSGTADVAIGAYPERASASRQLARRFFQGIGGLAVEDLTSGFRAYNRRAIAKLAQPYATLFDYQDVGVLLDLKRHGFRVVEVPVRMRDRRHGHSRIFHSWWAVTRYMLQTSVLCLAYAGRGTSRSAQSRPHGKSV</sequence>
<evidence type="ECO:0000259" key="1">
    <source>
        <dbReference type="Pfam" id="PF00535"/>
    </source>
</evidence>
<dbReference type="EMBL" id="VWXX01000001">
    <property type="protein sequence ID" value="KAA6187957.1"/>
    <property type="molecule type" value="Genomic_DNA"/>
</dbReference>
<dbReference type="Proteomes" id="UP000322981">
    <property type="component" value="Unassembled WGS sequence"/>
</dbReference>
<dbReference type="GO" id="GO:0016740">
    <property type="term" value="F:transferase activity"/>
    <property type="evidence" value="ECO:0007669"/>
    <property type="project" value="UniProtKB-KW"/>
</dbReference>
<dbReference type="Gene3D" id="3.90.550.10">
    <property type="entry name" value="Spore Coat Polysaccharide Biosynthesis Protein SpsA, Chain A"/>
    <property type="match status" value="1"/>
</dbReference>
<dbReference type="InterPro" id="IPR050256">
    <property type="entry name" value="Glycosyltransferase_2"/>
</dbReference>
<protein>
    <submittedName>
        <fullName evidence="2">Glycosyltransferase family 2 protein</fullName>
    </submittedName>
</protein>
<evidence type="ECO:0000313" key="3">
    <source>
        <dbReference type="Proteomes" id="UP000322981"/>
    </source>
</evidence>
<dbReference type="CDD" id="cd04179">
    <property type="entry name" value="DPM_DPG-synthase_like"/>
    <property type="match status" value="1"/>
</dbReference>
<dbReference type="InterPro" id="IPR001173">
    <property type="entry name" value="Glyco_trans_2-like"/>
</dbReference>
<comment type="caution">
    <text evidence="2">The sequence shown here is derived from an EMBL/GenBank/DDBJ whole genome shotgun (WGS) entry which is preliminary data.</text>
</comment>
<dbReference type="Pfam" id="PF00535">
    <property type="entry name" value="Glycos_transf_2"/>
    <property type="match status" value="1"/>
</dbReference>
<dbReference type="AlphaFoldDB" id="A0A5M8FVX2"/>
<reference evidence="2 3" key="1">
    <citation type="submission" date="2019-09" db="EMBL/GenBank/DDBJ databases">
        <title>Whole-genome sequence of the purple sulfur bacterium Thiohalocapsa marina DSM 19078.</title>
        <authorList>
            <person name="Kyndt J.A."/>
            <person name="Meyer T.E."/>
        </authorList>
    </citation>
    <scope>NUCLEOTIDE SEQUENCE [LARGE SCALE GENOMIC DNA]</scope>
    <source>
        <strain evidence="2 3">DSM 19078</strain>
    </source>
</reference>
<dbReference type="InterPro" id="IPR029044">
    <property type="entry name" value="Nucleotide-diphossugar_trans"/>
</dbReference>
<keyword evidence="2" id="KW-0808">Transferase</keyword>
<dbReference type="OrthoDB" id="9811884at2"/>
<keyword evidence="3" id="KW-1185">Reference proteome</keyword>